<feature type="compositionally biased region" description="Low complexity" evidence="1">
    <location>
        <begin position="236"/>
        <end position="248"/>
    </location>
</feature>
<feature type="compositionally biased region" description="Acidic residues" evidence="1">
    <location>
        <begin position="106"/>
        <end position="124"/>
    </location>
</feature>
<feature type="compositionally biased region" description="Polar residues" evidence="1">
    <location>
        <begin position="307"/>
        <end position="327"/>
    </location>
</feature>
<feature type="compositionally biased region" description="Polar residues" evidence="1">
    <location>
        <begin position="397"/>
        <end position="411"/>
    </location>
</feature>
<feature type="region of interest" description="Disordered" evidence="1">
    <location>
        <begin position="223"/>
        <end position="327"/>
    </location>
</feature>
<feature type="compositionally biased region" description="Polar residues" evidence="1">
    <location>
        <begin position="454"/>
        <end position="476"/>
    </location>
</feature>
<feature type="region of interest" description="Disordered" evidence="1">
    <location>
        <begin position="552"/>
        <end position="610"/>
    </location>
</feature>
<evidence type="ECO:0000313" key="4">
    <source>
        <dbReference type="Proteomes" id="UP001430953"/>
    </source>
</evidence>
<organism evidence="3 4">
    <name type="scientific">Cardiocondyla obscurior</name>
    <dbReference type="NCBI Taxonomy" id="286306"/>
    <lineage>
        <taxon>Eukaryota</taxon>
        <taxon>Metazoa</taxon>
        <taxon>Ecdysozoa</taxon>
        <taxon>Arthropoda</taxon>
        <taxon>Hexapoda</taxon>
        <taxon>Insecta</taxon>
        <taxon>Pterygota</taxon>
        <taxon>Neoptera</taxon>
        <taxon>Endopterygota</taxon>
        <taxon>Hymenoptera</taxon>
        <taxon>Apocrita</taxon>
        <taxon>Aculeata</taxon>
        <taxon>Formicoidea</taxon>
        <taxon>Formicidae</taxon>
        <taxon>Myrmicinae</taxon>
        <taxon>Cardiocondyla</taxon>
    </lineage>
</organism>
<feature type="compositionally biased region" description="Polar residues" evidence="1">
    <location>
        <begin position="489"/>
        <end position="504"/>
    </location>
</feature>
<feature type="region of interest" description="Disordered" evidence="1">
    <location>
        <begin position="106"/>
        <end position="153"/>
    </location>
</feature>
<feature type="compositionally biased region" description="Low complexity" evidence="1">
    <location>
        <begin position="435"/>
        <end position="445"/>
    </location>
</feature>
<feature type="region of interest" description="Disordered" evidence="1">
    <location>
        <begin position="771"/>
        <end position="889"/>
    </location>
</feature>
<feature type="region of interest" description="Disordered" evidence="1">
    <location>
        <begin position="343"/>
        <end position="524"/>
    </location>
</feature>
<proteinExistence type="predicted"/>
<feature type="region of interest" description="Disordered" evidence="1">
    <location>
        <begin position="1016"/>
        <end position="1046"/>
    </location>
</feature>
<feature type="compositionally biased region" description="Basic and acidic residues" evidence="1">
    <location>
        <begin position="41"/>
        <end position="56"/>
    </location>
</feature>
<feature type="region of interest" description="Disordered" evidence="1">
    <location>
        <begin position="1088"/>
        <end position="1110"/>
    </location>
</feature>
<sequence>MWTRSFNCFLVTVLFPCVFLVGSGKVSANAPQNVENTAGAHDGHKGIRSYDDTGFPHDGNVNRDIKSYGAPSGHGAVHGTKGGGHGYNKHDDGCSKCKWENDEYWERDEPEEEGDENDGDECDDGQYRPDKIHYHGPGGGRHKPYPASVHKTGPTGVYVDSGIKGIGVPGGPSSGINYPAQGAGYTRPISGYETTSAPRPSWSTPFADAPKPGYGGVTSGAFGTTPSPWPEWNRRTTPSSFSSTPKPWTGDHDARFPASQQPGASVPNFGVTSKPEQGWNNNPFLSGFPSTVPHAPHAGSGIYSPSPYGNSQQNQNKPYGQPGTQSTYAGAYAGASVTPGIGNPGEPFNFGRKDHPFGFYKPVNTQTPHGPHSGTSQTPFNNNNPYGFGNYQPEPGSYSTQPTIVTNTFGTTKRPYGEIGPSKTVPGIQQNPFAPGKSPGSPSGSNVYEHPSVTKPSYTGSTPSWLNTGQTGSSTWHDARTTPYAGFGTTKTPFNNVNVPSSELSPPYEKIGPKQPGFNFASSSSTASASANAFATSPGTYSTTSTETYPFYGTTPAHRRDPNYTPGIQGSIGSTNPAYGSVPQGTYPNIGSSPNKQPGDGRGTWPNQGQPGYGNRPVCAGGNCGGTTSPQGSSNCGGCCGNYNCNSGCSKGTPGLCDGRAGPSQVNKTYYPAGTGDGNVPSIGSQYRPDSRPNIGAIYPGTQGTSITSETPISWNSVNPFLYPVGGNTPTSYWTETTEKPIGVGNPFLDPNFSSPKPGYSNTYNDKNVIPHAEGNTKPVGQGNLFLDGSNKKDDDKPIQGVIPLGEKIPGENNPFLTPLLNGGSSLGNPSYGKHPDKSGPSGSYPGAGPSGSYPGTGPSGSYPGAGPSGSYPGTGPSGSYPGAGPSGNYPGAGPSGSYPGAGPSGSYPGAGPSGNYPGAGPSGNYPGAGPSGNYPGAGTPGNYPGYGGVKGSNFDRTSLQDNRHSTGSNAQAASPGCKLGMFGCGTPGSGSYGTNKYPAGAFGGNIGVNPVNPGSAGNFPNTSGYPGINPGANHPGSEGNNLGTSIGGGQARAYAGSFSSAQASSSAQAASSSFAGSFSSALGPANNFGRNLSPNEPQNQGGPNSWASSGASAFASSSAGSKFPIKLFFSNAYLNNIIICTEKRRRKY</sequence>
<protein>
    <submittedName>
        <fullName evidence="3">Uncharacterized protein</fullName>
    </submittedName>
</protein>
<dbReference type="AlphaFoldDB" id="A0AAW2EIH7"/>
<keyword evidence="2" id="KW-0732">Signal</keyword>
<dbReference type="EMBL" id="JADYXP020000022">
    <property type="protein sequence ID" value="KAL0102745.1"/>
    <property type="molecule type" value="Genomic_DNA"/>
</dbReference>
<feature type="compositionally biased region" description="Polar residues" evidence="1">
    <location>
        <begin position="363"/>
        <end position="378"/>
    </location>
</feature>
<dbReference type="Proteomes" id="UP001430953">
    <property type="component" value="Unassembled WGS sequence"/>
</dbReference>
<accession>A0AAW2EIH7</accession>
<reference evidence="3 4" key="1">
    <citation type="submission" date="2023-03" db="EMBL/GenBank/DDBJ databases">
        <title>High recombination rates correlate with genetic variation in Cardiocondyla obscurior ants.</title>
        <authorList>
            <person name="Errbii M."/>
        </authorList>
    </citation>
    <scope>NUCLEOTIDE SEQUENCE [LARGE SCALE GENOMIC DNA]</scope>
    <source>
        <strain evidence="3">Alpha-2009</strain>
        <tissue evidence="3">Whole body</tissue>
    </source>
</reference>
<feature type="compositionally biased region" description="Polar residues" evidence="1">
    <location>
        <begin position="566"/>
        <end position="596"/>
    </location>
</feature>
<keyword evidence="4" id="KW-1185">Reference proteome</keyword>
<feature type="signal peptide" evidence="2">
    <location>
        <begin position="1"/>
        <end position="28"/>
    </location>
</feature>
<feature type="compositionally biased region" description="Low complexity" evidence="1">
    <location>
        <begin position="839"/>
        <end position="889"/>
    </location>
</feature>
<feature type="region of interest" description="Disordered" evidence="1">
    <location>
        <begin position="946"/>
        <end position="974"/>
    </location>
</feature>
<name>A0AAW2EIH7_9HYME</name>
<feature type="compositionally biased region" description="Polar residues" evidence="1">
    <location>
        <begin position="955"/>
        <end position="973"/>
    </location>
</feature>
<evidence type="ECO:0000256" key="2">
    <source>
        <dbReference type="SAM" id="SignalP"/>
    </source>
</evidence>
<feature type="compositionally biased region" description="Low complexity" evidence="1">
    <location>
        <begin position="379"/>
        <end position="391"/>
    </location>
</feature>
<feature type="region of interest" description="Disordered" evidence="1">
    <location>
        <begin position="35"/>
        <end position="56"/>
    </location>
</feature>
<gene>
    <name evidence="3" type="ORF">PUN28_018210</name>
</gene>
<evidence type="ECO:0000256" key="1">
    <source>
        <dbReference type="SAM" id="MobiDB-lite"/>
    </source>
</evidence>
<comment type="caution">
    <text evidence="3">The sequence shown here is derived from an EMBL/GenBank/DDBJ whole genome shotgun (WGS) entry which is preliminary data.</text>
</comment>
<feature type="chain" id="PRO_5043542403" evidence="2">
    <location>
        <begin position="29"/>
        <end position="1149"/>
    </location>
</feature>
<feature type="compositionally biased region" description="Polar residues" evidence="1">
    <location>
        <begin position="270"/>
        <end position="284"/>
    </location>
</feature>
<feature type="compositionally biased region" description="Polar residues" evidence="1">
    <location>
        <begin position="1089"/>
        <end position="1104"/>
    </location>
</feature>
<evidence type="ECO:0000313" key="3">
    <source>
        <dbReference type="EMBL" id="KAL0102745.1"/>
    </source>
</evidence>